<organism evidence="4 5">
    <name type="scientific">Aspergillus pseudoustus</name>
    <dbReference type="NCBI Taxonomy" id="1810923"/>
    <lineage>
        <taxon>Eukaryota</taxon>
        <taxon>Fungi</taxon>
        <taxon>Dikarya</taxon>
        <taxon>Ascomycota</taxon>
        <taxon>Pezizomycotina</taxon>
        <taxon>Eurotiomycetes</taxon>
        <taxon>Eurotiomycetidae</taxon>
        <taxon>Eurotiales</taxon>
        <taxon>Aspergillaceae</taxon>
        <taxon>Aspergillus</taxon>
        <taxon>Aspergillus subgen. Nidulantes</taxon>
    </lineage>
</organism>
<proteinExistence type="predicted"/>
<sequence>MRTPPLLYRLAGLAAHLPLALASPYQARIHETGSYFTAPADYGAWLMAYYVNGNSASHADLVSIQTSDTSTGTVQVRAARYTYGSLSSARESTAFPANANFGVWTLADYDGDGALDLVYIQNRDTVSGRVEVSVASGASAFQTLVLDKAQTAFDVAINGHWQTIDVDGDGTLDLVYIQNSNTESNKVEVHVASGASSFSTVAKKIETIFDIGNDGSWQMVNYDNDGVADLAYVQDINTSSGYVEVNIASGASNYQTVVQSAVSAYSTENKGVWQLIDWDNDGVLDMVYIKTQDTAGTVESIQQWLLDFPAAHNSNSRDREIPPPVLQVIKAPAAAGATGQSRSGPTIFYAHGGGYHNPIQAEGHVPFVILCATACKARQVVFLEYSLAPEEPYPCQLIQAAASLRFIIEEDGVHVKDIVLGGDSAAGI</sequence>
<dbReference type="PANTHER" id="PTHR48081">
    <property type="entry name" value="AB HYDROLASE SUPERFAMILY PROTEIN C4A8.06C"/>
    <property type="match status" value="1"/>
</dbReference>
<keyword evidence="5" id="KW-1185">Reference proteome</keyword>
<protein>
    <recommendedName>
        <fullName evidence="3">Alpha/beta hydrolase fold-3 domain-containing protein</fullName>
    </recommendedName>
</protein>
<dbReference type="InterPro" id="IPR013094">
    <property type="entry name" value="AB_hydrolase_3"/>
</dbReference>
<reference evidence="4 5" key="1">
    <citation type="submission" date="2024-07" db="EMBL/GenBank/DDBJ databases">
        <title>Section-level genome sequencing and comparative genomics of Aspergillus sections Usti and Cavernicolus.</title>
        <authorList>
            <consortium name="Lawrence Berkeley National Laboratory"/>
            <person name="Nybo J.L."/>
            <person name="Vesth T.C."/>
            <person name="Theobald S."/>
            <person name="Frisvad J.C."/>
            <person name="Larsen T.O."/>
            <person name="Kjaerboelling I."/>
            <person name="Rothschild-Mancinelli K."/>
            <person name="Lyhne E.K."/>
            <person name="Kogle M.E."/>
            <person name="Barry K."/>
            <person name="Clum A."/>
            <person name="Na H."/>
            <person name="Ledsgaard L."/>
            <person name="Lin J."/>
            <person name="Lipzen A."/>
            <person name="Kuo A."/>
            <person name="Riley R."/>
            <person name="Mondo S."/>
            <person name="Labutti K."/>
            <person name="Haridas S."/>
            <person name="Pangalinan J."/>
            <person name="Salamov A.A."/>
            <person name="Simmons B.A."/>
            <person name="Magnuson J.K."/>
            <person name="Chen J."/>
            <person name="Drula E."/>
            <person name="Henrissat B."/>
            <person name="Wiebenga A."/>
            <person name="Lubbers R.J."/>
            <person name="Gomes A.C."/>
            <person name="Makela M.R."/>
            <person name="Stajich J."/>
            <person name="Grigoriev I.V."/>
            <person name="Mortensen U.H."/>
            <person name="De Vries R.P."/>
            <person name="Baker S.E."/>
            <person name="Andersen M.R."/>
        </authorList>
    </citation>
    <scope>NUCLEOTIDE SEQUENCE [LARGE SCALE GENOMIC DNA]</scope>
    <source>
        <strain evidence="4 5">CBS 123904</strain>
    </source>
</reference>
<comment type="caution">
    <text evidence="4">The sequence shown here is derived from an EMBL/GenBank/DDBJ whole genome shotgun (WGS) entry which is preliminary data.</text>
</comment>
<keyword evidence="2" id="KW-0732">Signal</keyword>
<dbReference type="SUPFAM" id="SSF53474">
    <property type="entry name" value="alpha/beta-Hydrolases"/>
    <property type="match status" value="1"/>
</dbReference>
<dbReference type="Gene3D" id="2.130.10.130">
    <property type="entry name" value="Integrin alpha, N-terminal"/>
    <property type="match status" value="1"/>
</dbReference>
<dbReference type="Gene3D" id="3.40.50.1820">
    <property type="entry name" value="alpha/beta hydrolase"/>
    <property type="match status" value="1"/>
</dbReference>
<evidence type="ECO:0000256" key="2">
    <source>
        <dbReference type="SAM" id="SignalP"/>
    </source>
</evidence>
<dbReference type="SUPFAM" id="SSF69318">
    <property type="entry name" value="Integrin alpha N-terminal domain"/>
    <property type="match status" value="1"/>
</dbReference>
<dbReference type="InterPro" id="IPR029058">
    <property type="entry name" value="AB_hydrolase_fold"/>
</dbReference>
<dbReference type="PANTHER" id="PTHR48081:SF18">
    <property type="entry name" value="ALPHA_BETA HYDROLASE FOLD-3 DOMAIN-CONTAINING PROTEIN"/>
    <property type="match status" value="1"/>
</dbReference>
<dbReference type="InterPro" id="IPR050300">
    <property type="entry name" value="GDXG_lipolytic_enzyme"/>
</dbReference>
<keyword evidence="1" id="KW-0378">Hydrolase</keyword>
<feature type="chain" id="PRO_5045125447" description="Alpha/beta hydrolase fold-3 domain-containing protein" evidence="2">
    <location>
        <begin position="23"/>
        <end position="428"/>
    </location>
</feature>
<evidence type="ECO:0000313" key="5">
    <source>
        <dbReference type="Proteomes" id="UP001610446"/>
    </source>
</evidence>
<feature type="signal peptide" evidence="2">
    <location>
        <begin position="1"/>
        <end position="22"/>
    </location>
</feature>
<name>A0ABR4K250_9EURO</name>
<feature type="domain" description="Alpha/beta hydrolase fold-3" evidence="3">
    <location>
        <begin position="347"/>
        <end position="426"/>
    </location>
</feature>
<gene>
    <name evidence="4" type="ORF">BJY01DRAFT_247486</name>
</gene>
<dbReference type="InterPro" id="IPR028994">
    <property type="entry name" value="Integrin_alpha_N"/>
</dbReference>
<evidence type="ECO:0000259" key="3">
    <source>
        <dbReference type="Pfam" id="PF07859"/>
    </source>
</evidence>
<evidence type="ECO:0000313" key="4">
    <source>
        <dbReference type="EMBL" id="KAL2845879.1"/>
    </source>
</evidence>
<dbReference type="Pfam" id="PF07859">
    <property type="entry name" value="Abhydrolase_3"/>
    <property type="match status" value="1"/>
</dbReference>
<dbReference type="EMBL" id="JBFXLU010000068">
    <property type="protein sequence ID" value="KAL2845879.1"/>
    <property type="molecule type" value="Genomic_DNA"/>
</dbReference>
<evidence type="ECO:0000256" key="1">
    <source>
        <dbReference type="ARBA" id="ARBA00022801"/>
    </source>
</evidence>
<dbReference type="Proteomes" id="UP001610446">
    <property type="component" value="Unassembled WGS sequence"/>
</dbReference>
<accession>A0ABR4K250</accession>